<keyword evidence="1" id="KW-0472">Membrane</keyword>
<dbReference type="CDD" id="cd01949">
    <property type="entry name" value="GGDEF"/>
    <property type="match status" value="1"/>
</dbReference>
<dbReference type="PROSITE" id="PS50887">
    <property type="entry name" value="GGDEF"/>
    <property type="match status" value="1"/>
</dbReference>
<evidence type="ECO:0000256" key="1">
    <source>
        <dbReference type="SAM" id="Phobius"/>
    </source>
</evidence>
<sequence>MCNGCILGLPNAHKLMKVLEVIFLRQTQGNMACGYGFLYMKSMFGLLRTQIEERPTRAIFLLWSLSLPVAALFSLLVALHWRSESLTVAIDEAEYSLSQRVQRVAEMADLKFDTIRKLTVLLATDSRIIAALKGEGDFAECTRYLQSVGDTLRLHRAFLLDKNGVCVASNDAGMPKNLLGVNLADRDYFIRAMAGESSVQFVVGRVSTIPGFHFSAPVSGPDGYLGVAVLKVDTDTLAQQLYLPTGFVTDKAGVVVLSDSPGNMLRVVPGESAALLAPAKSLLRYQRESLEPMYLRKVDVDGYDAWELSPGGPPYLCKTVRISKEGLSVYGFEGLGPLLADLAESFRMHLATTFIFFVLGFAVIIGTTVNLLRDRYLRKTLQKLNDTLRVQAQHDSLTGLLNRRMFDEMAEAWFAQTLRLGVPFSLVLFDIDHFKRLNDAFGHQAGDHVLREIARYVSIRLSRRGDRVFRIGGEEFAVLASASEERQIVSLMEKIRKTVEDMRLQHPDGADKVVTISLGGLLVHDCCNMSFDEAFRRADEALYSAKAQGRNRSILADSCSEEENTDCLIRPHS</sequence>
<evidence type="ECO:0000313" key="3">
    <source>
        <dbReference type="EMBL" id="MPL84955.1"/>
    </source>
</evidence>
<reference evidence="3" key="1">
    <citation type="submission" date="2019-08" db="EMBL/GenBank/DDBJ databases">
        <authorList>
            <person name="Kucharzyk K."/>
            <person name="Murdoch R.W."/>
            <person name="Higgins S."/>
            <person name="Loffler F."/>
        </authorList>
    </citation>
    <scope>NUCLEOTIDE SEQUENCE</scope>
</reference>
<protein>
    <recommendedName>
        <fullName evidence="2">GGDEF domain-containing protein</fullName>
    </recommendedName>
</protein>
<feature type="transmembrane region" description="Helical" evidence="1">
    <location>
        <begin position="58"/>
        <end position="81"/>
    </location>
</feature>
<feature type="transmembrane region" description="Helical" evidence="1">
    <location>
        <begin position="354"/>
        <end position="372"/>
    </location>
</feature>
<dbReference type="NCBIfam" id="TIGR00254">
    <property type="entry name" value="GGDEF"/>
    <property type="match status" value="1"/>
</dbReference>
<gene>
    <name evidence="3" type="ORF">SDC9_30921</name>
</gene>
<feature type="domain" description="GGDEF" evidence="2">
    <location>
        <begin position="422"/>
        <end position="558"/>
    </location>
</feature>
<dbReference type="InterPro" id="IPR029151">
    <property type="entry name" value="Sensor-like_sf"/>
</dbReference>
<organism evidence="3">
    <name type="scientific">bioreactor metagenome</name>
    <dbReference type="NCBI Taxonomy" id="1076179"/>
    <lineage>
        <taxon>unclassified sequences</taxon>
        <taxon>metagenomes</taxon>
        <taxon>ecological metagenomes</taxon>
    </lineage>
</organism>
<dbReference type="CDD" id="cd12914">
    <property type="entry name" value="PDC1_DGC_like"/>
    <property type="match status" value="1"/>
</dbReference>
<dbReference type="Gene3D" id="3.30.450.20">
    <property type="entry name" value="PAS domain"/>
    <property type="match status" value="1"/>
</dbReference>
<dbReference type="InterPro" id="IPR029787">
    <property type="entry name" value="Nucleotide_cyclase"/>
</dbReference>
<dbReference type="SUPFAM" id="SSF55073">
    <property type="entry name" value="Nucleotide cyclase"/>
    <property type="match status" value="1"/>
</dbReference>
<dbReference type="Gene3D" id="3.30.70.270">
    <property type="match status" value="1"/>
</dbReference>
<dbReference type="InterPro" id="IPR000160">
    <property type="entry name" value="GGDEF_dom"/>
</dbReference>
<dbReference type="PANTHER" id="PTHR45138:SF9">
    <property type="entry name" value="DIGUANYLATE CYCLASE DGCM-RELATED"/>
    <property type="match status" value="1"/>
</dbReference>
<proteinExistence type="predicted"/>
<dbReference type="InterPro" id="IPR043128">
    <property type="entry name" value="Rev_trsase/Diguanyl_cyclase"/>
</dbReference>
<keyword evidence="1" id="KW-0812">Transmembrane</keyword>
<dbReference type="SUPFAM" id="SSF103190">
    <property type="entry name" value="Sensory domain-like"/>
    <property type="match status" value="1"/>
</dbReference>
<evidence type="ECO:0000259" key="2">
    <source>
        <dbReference type="PROSITE" id="PS50887"/>
    </source>
</evidence>
<comment type="caution">
    <text evidence="3">The sequence shown here is derived from an EMBL/GenBank/DDBJ whole genome shotgun (WGS) entry which is preliminary data.</text>
</comment>
<accession>A0A644V1R3</accession>
<dbReference type="Pfam" id="PF00990">
    <property type="entry name" value="GGDEF"/>
    <property type="match status" value="1"/>
</dbReference>
<dbReference type="AlphaFoldDB" id="A0A644V1R3"/>
<dbReference type="SMART" id="SM00267">
    <property type="entry name" value="GGDEF"/>
    <property type="match status" value="1"/>
</dbReference>
<dbReference type="FunFam" id="3.30.70.270:FF:000001">
    <property type="entry name" value="Diguanylate cyclase domain protein"/>
    <property type="match status" value="1"/>
</dbReference>
<dbReference type="GO" id="GO:0052621">
    <property type="term" value="F:diguanylate cyclase activity"/>
    <property type="evidence" value="ECO:0007669"/>
    <property type="project" value="TreeGrafter"/>
</dbReference>
<dbReference type="EMBL" id="VSSQ01000197">
    <property type="protein sequence ID" value="MPL84955.1"/>
    <property type="molecule type" value="Genomic_DNA"/>
</dbReference>
<dbReference type="InterPro" id="IPR050469">
    <property type="entry name" value="Diguanylate_Cyclase"/>
</dbReference>
<dbReference type="PANTHER" id="PTHR45138">
    <property type="entry name" value="REGULATORY COMPONENTS OF SENSORY TRANSDUCTION SYSTEM"/>
    <property type="match status" value="1"/>
</dbReference>
<keyword evidence="1" id="KW-1133">Transmembrane helix</keyword>
<name>A0A644V1R3_9ZZZZ</name>